<organism evidence="1 2">
    <name type="scientific">Leucocoprinus birnbaumii</name>
    <dbReference type="NCBI Taxonomy" id="56174"/>
    <lineage>
        <taxon>Eukaryota</taxon>
        <taxon>Fungi</taxon>
        <taxon>Dikarya</taxon>
        <taxon>Basidiomycota</taxon>
        <taxon>Agaricomycotina</taxon>
        <taxon>Agaricomycetes</taxon>
        <taxon>Agaricomycetidae</taxon>
        <taxon>Agaricales</taxon>
        <taxon>Agaricineae</taxon>
        <taxon>Agaricaceae</taxon>
        <taxon>Leucocoprinus</taxon>
    </lineage>
</organism>
<dbReference type="InterPro" id="IPR046341">
    <property type="entry name" value="SET_dom_sf"/>
</dbReference>
<keyword evidence="2" id="KW-1185">Reference proteome</keyword>
<protein>
    <recommendedName>
        <fullName evidence="3">SET domain-containing protein</fullName>
    </recommendedName>
</protein>
<dbReference type="Gene3D" id="3.90.1410.10">
    <property type="entry name" value="set domain protein methyltransferase, domain 1"/>
    <property type="match status" value="1"/>
</dbReference>
<dbReference type="SUPFAM" id="SSF82199">
    <property type="entry name" value="SET domain"/>
    <property type="match status" value="1"/>
</dbReference>
<dbReference type="Proteomes" id="UP001213000">
    <property type="component" value="Unassembled WGS sequence"/>
</dbReference>
<evidence type="ECO:0000313" key="1">
    <source>
        <dbReference type="EMBL" id="KAJ3576494.1"/>
    </source>
</evidence>
<evidence type="ECO:0008006" key="3">
    <source>
        <dbReference type="Google" id="ProtNLM"/>
    </source>
</evidence>
<accession>A0AAD5W285</accession>
<dbReference type="AlphaFoldDB" id="A0AAD5W285"/>
<proteinExistence type="predicted"/>
<dbReference type="PANTHER" id="PTHR13271:SF34">
    <property type="entry name" value="N-LYSINE METHYLTRANSFERASE SETD6"/>
    <property type="match status" value="1"/>
</dbReference>
<dbReference type="CDD" id="cd10527">
    <property type="entry name" value="SET_LSMT"/>
    <property type="match status" value="1"/>
</dbReference>
<comment type="caution">
    <text evidence="1">The sequence shown here is derived from an EMBL/GenBank/DDBJ whole genome shotgun (WGS) entry which is preliminary data.</text>
</comment>
<name>A0AAD5W285_9AGAR</name>
<evidence type="ECO:0000313" key="2">
    <source>
        <dbReference type="Proteomes" id="UP001213000"/>
    </source>
</evidence>
<dbReference type="InterPro" id="IPR050600">
    <property type="entry name" value="SETD3_SETD6_MTase"/>
</dbReference>
<dbReference type="EMBL" id="JANIEX010000010">
    <property type="protein sequence ID" value="KAJ3576494.1"/>
    <property type="molecule type" value="Genomic_DNA"/>
</dbReference>
<reference evidence="1" key="1">
    <citation type="submission" date="2022-07" db="EMBL/GenBank/DDBJ databases">
        <title>Genome Sequence of Leucocoprinus birnbaumii.</title>
        <authorList>
            <person name="Buettner E."/>
        </authorList>
    </citation>
    <scope>NUCLEOTIDE SEQUENCE</scope>
    <source>
        <strain evidence="1">VT141</strain>
    </source>
</reference>
<gene>
    <name evidence="1" type="ORF">NP233_g392</name>
</gene>
<dbReference type="PANTHER" id="PTHR13271">
    <property type="entry name" value="UNCHARACTERIZED PUTATIVE METHYLTRANSFERASE"/>
    <property type="match status" value="1"/>
</dbReference>
<sequence>MICILIRGFLSVKTRLGEFMSSQGTNYPPGYYLAGFTVVRIPKSAVLSVKSCWLSEHIPFELHGLNAQLGLSFALYSEFLRGGSSRWYGYLRSLPSSVDLPVFWAYDQPSAHGRGGGSGIVGALTGNYDHDDPMLWLHGTEVLRRLNERNRKGLRLPEAIDLYYQDHVLPVLKRPDIRHLLEQEPALNGFRHAFGLVSSRAFLLDVYHGLAMTPIADVFNHVVENHVHIQSDFYVCSECGSLRECEHDDAHHDSTLKLNGETSDQDFFYEMVSNADIAPNEEIFNTYGEKLSNAELLIQYGFILDSNESDVVHFDLAEITSLFASTPNGAVNPLPFSTWRRRDGRISFQLWKLLLQLLVSRGNRTKATEHWSMLGSLSKEELIEAAVTQIHVERKLHGNGPDDQELESSNVHESLWTQVLLEMARVVVRLCETKKETIGHPVYVGQDFGEILDSVPVDRQRLRLAVSVAMSECSILDSCKFAWMDVIDVLTSDDDVIE</sequence>
<dbReference type="GO" id="GO:0005634">
    <property type="term" value="C:nucleus"/>
    <property type="evidence" value="ECO:0007669"/>
    <property type="project" value="TreeGrafter"/>
</dbReference>
<dbReference type="GO" id="GO:0016279">
    <property type="term" value="F:protein-lysine N-methyltransferase activity"/>
    <property type="evidence" value="ECO:0007669"/>
    <property type="project" value="TreeGrafter"/>
</dbReference>